<protein>
    <submittedName>
        <fullName evidence="1">Uncharacterized protein</fullName>
    </submittedName>
</protein>
<evidence type="ECO:0000313" key="2">
    <source>
        <dbReference type="Proteomes" id="UP000827986"/>
    </source>
</evidence>
<sequence>MPKSASLVPAFKGAPLSLVPEVEPSTSLALQRDHLDANYPRGVCNGKKSLLPAPPTSNLTAVACFLDRQAFGTIQEKPAMMVSLHPSPGSWHQFLVPSGSSPPWSEVGDSLSLDLEVRKLLEENP</sequence>
<dbReference type="AlphaFoldDB" id="A0A9D3X5F8"/>
<accession>A0A9D3X5F8</accession>
<organism evidence="1 2">
    <name type="scientific">Mauremys mutica</name>
    <name type="common">yellowpond turtle</name>
    <dbReference type="NCBI Taxonomy" id="74926"/>
    <lineage>
        <taxon>Eukaryota</taxon>
        <taxon>Metazoa</taxon>
        <taxon>Chordata</taxon>
        <taxon>Craniata</taxon>
        <taxon>Vertebrata</taxon>
        <taxon>Euteleostomi</taxon>
        <taxon>Archelosauria</taxon>
        <taxon>Testudinata</taxon>
        <taxon>Testudines</taxon>
        <taxon>Cryptodira</taxon>
        <taxon>Durocryptodira</taxon>
        <taxon>Testudinoidea</taxon>
        <taxon>Geoemydidae</taxon>
        <taxon>Geoemydinae</taxon>
        <taxon>Mauremys</taxon>
    </lineage>
</organism>
<keyword evidence="2" id="KW-1185">Reference proteome</keyword>
<evidence type="ECO:0000313" key="1">
    <source>
        <dbReference type="EMBL" id="KAH1173243.1"/>
    </source>
</evidence>
<name>A0A9D3X5F8_9SAUR</name>
<reference evidence="1" key="1">
    <citation type="submission" date="2021-09" db="EMBL/GenBank/DDBJ databases">
        <title>The genome of Mauremys mutica provides insights into the evolution of semi-aquatic lifestyle.</title>
        <authorList>
            <person name="Gong S."/>
            <person name="Gao Y."/>
        </authorList>
    </citation>
    <scope>NUCLEOTIDE SEQUENCE</scope>
    <source>
        <strain evidence="1">MM-2020</strain>
        <tissue evidence="1">Muscle</tissue>
    </source>
</reference>
<comment type="caution">
    <text evidence="1">The sequence shown here is derived from an EMBL/GenBank/DDBJ whole genome shotgun (WGS) entry which is preliminary data.</text>
</comment>
<proteinExistence type="predicted"/>
<gene>
    <name evidence="1" type="ORF">KIL84_017082</name>
</gene>
<dbReference type="EMBL" id="JAHDVG010000482">
    <property type="protein sequence ID" value="KAH1173243.1"/>
    <property type="molecule type" value="Genomic_DNA"/>
</dbReference>
<dbReference type="Proteomes" id="UP000827986">
    <property type="component" value="Unassembled WGS sequence"/>
</dbReference>